<evidence type="ECO:0000256" key="8">
    <source>
        <dbReference type="ARBA" id="ARBA00022989"/>
    </source>
</evidence>
<dbReference type="AlphaFoldDB" id="A0A6J7ES51"/>
<evidence type="ECO:0000256" key="9">
    <source>
        <dbReference type="ARBA" id="ARBA00023065"/>
    </source>
</evidence>
<name>A0A6J7ES51_9ZZZZ</name>
<feature type="domain" description="K+ potassium transporter C-terminal" evidence="13">
    <location>
        <begin position="301"/>
        <end position="448"/>
    </location>
</feature>
<keyword evidence="10 11" id="KW-0472">Membrane</keyword>
<keyword evidence="3" id="KW-0813">Transport</keyword>
<feature type="transmembrane region" description="Helical" evidence="11">
    <location>
        <begin position="73"/>
        <end position="95"/>
    </location>
</feature>
<evidence type="ECO:0000256" key="11">
    <source>
        <dbReference type="SAM" id="Phobius"/>
    </source>
</evidence>
<dbReference type="EMBL" id="CAFBLP010000047">
    <property type="protein sequence ID" value="CAB4883905.1"/>
    <property type="molecule type" value="Genomic_DNA"/>
</dbReference>
<dbReference type="PANTHER" id="PTHR30540:SF79">
    <property type="entry name" value="LOW AFFINITY POTASSIUM TRANSPORT SYSTEM PROTEIN KUP"/>
    <property type="match status" value="1"/>
</dbReference>
<feature type="transmembrane region" description="Helical" evidence="11">
    <location>
        <begin position="165"/>
        <end position="185"/>
    </location>
</feature>
<evidence type="ECO:0000313" key="14">
    <source>
        <dbReference type="EMBL" id="CAB4883905.1"/>
    </source>
</evidence>
<reference evidence="14" key="1">
    <citation type="submission" date="2020-05" db="EMBL/GenBank/DDBJ databases">
        <authorList>
            <person name="Chiriac C."/>
            <person name="Salcher M."/>
            <person name="Ghai R."/>
            <person name="Kavagutti S V."/>
        </authorList>
    </citation>
    <scope>NUCLEOTIDE SEQUENCE</scope>
</reference>
<feature type="transmembrane region" description="Helical" evidence="11">
    <location>
        <begin position="115"/>
        <end position="144"/>
    </location>
</feature>
<keyword evidence="7" id="KW-0630">Potassium</keyword>
<evidence type="ECO:0000256" key="2">
    <source>
        <dbReference type="ARBA" id="ARBA00007019"/>
    </source>
</evidence>
<evidence type="ECO:0000256" key="3">
    <source>
        <dbReference type="ARBA" id="ARBA00022448"/>
    </source>
</evidence>
<dbReference type="InterPro" id="IPR003855">
    <property type="entry name" value="K+_transporter"/>
</dbReference>
<keyword evidence="8 11" id="KW-1133">Transmembrane helix</keyword>
<keyword evidence="6 11" id="KW-0812">Transmembrane</keyword>
<keyword evidence="9" id="KW-0406">Ion transport</keyword>
<comment type="similarity">
    <text evidence="2">Belongs to the HAK/KUP transporter (TC 2.A.72) family.</text>
</comment>
<comment type="subcellular location">
    <subcellularLocation>
        <location evidence="1">Membrane</location>
        <topology evidence="1">Multi-pass membrane protein</topology>
    </subcellularLocation>
</comment>
<feature type="transmembrane region" description="Helical" evidence="11">
    <location>
        <begin position="250"/>
        <end position="268"/>
    </location>
</feature>
<feature type="transmembrane region" description="Helical" evidence="11">
    <location>
        <begin position="226"/>
        <end position="244"/>
    </location>
</feature>
<gene>
    <name evidence="14" type="ORF">UFOPK3376_01864</name>
</gene>
<evidence type="ECO:0000256" key="6">
    <source>
        <dbReference type="ARBA" id="ARBA00022692"/>
    </source>
</evidence>
<protein>
    <submittedName>
        <fullName evidence="14">Unannotated protein</fullName>
    </submittedName>
</protein>
<evidence type="ECO:0000259" key="13">
    <source>
        <dbReference type="Pfam" id="PF22776"/>
    </source>
</evidence>
<dbReference type="GO" id="GO:0015079">
    <property type="term" value="F:potassium ion transmembrane transporter activity"/>
    <property type="evidence" value="ECO:0007669"/>
    <property type="project" value="InterPro"/>
</dbReference>
<evidence type="ECO:0000259" key="12">
    <source>
        <dbReference type="Pfam" id="PF02705"/>
    </source>
</evidence>
<evidence type="ECO:0000256" key="1">
    <source>
        <dbReference type="ARBA" id="ARBA00004141"/>
    </source>
</evidence>
<feature type="domain" description="K+ potassium transporter integral membrane" evidence="12">
    <location>
        <begin position="1"/>
        <end position="291"/>
    </location>
</feature>
<keyword evidence="5" id="KW-0633">Potassium transport</keyword>
<sequence length="448" mass="48543">MVLWFTVLGALGLSQIVQEPGVLAAVNPIHIVHFFAASPLKAFLALGSIFLVVTGGEALYADMGHFGRRPIAIAWYSLVLPGLLLNYFGQAALLIRDPSAIESPFYRMAPDWAVTPLAVLATMASVIASQALISGAFSLTVQAVQLDYLPRVAIRHTSGDHQGQVYVPLVNWALMVGCVGLVIAFRTSSNLAAAYGIAVTSVMLITTILIAVVAQRNWGWSRAKTAVVVTPLFIIDAGFLAANVPKIPYGGWFTLAVAVLLLAQMATWRTGRQLVAERIHRGERPIADLLEECATITRVDGSAVFLFKEQGMAPPALINNVLHNKVLHSTTLLVSIVVEEVPRIPADQRAEVTRVQPGVYQVCLRFGFMEEADVPAALATVELPQRIIDLNEVTYFIGRESVIAGKVPGMHPLREQLFVVLNRGAASASRFFNLPPDRVFEVGSHVEI</sequence>
<proteinExistence type="inferred from homology"/>
<evidence type="ECO:0000256" key="7">
    <source>
        <dbReference type="ARBA" id="ARBA00022958"/>
    </source>
</evidence>
<organism evidence="14">
    <name type="scientific">freshwater metagenome</name>
    <dbReference type="NCBI Taxonomy" id="449393"/>
    <lineage>
        <taxon>unclassified sequences</taxon>
        <taxon>metagenomes</taxon>
        <taxon>ecological metagenomes</taxon>
    </lineage>
</organism>
<feature type="transmembrane region" description="Helical" evidence="11">
    <location>
        <begin position="40"/>
        <end position="61"/>
    </location>
</feature>
<evidence type="ECO:0000256" key="5">
    <source>
        <dbReference type="ARBA" id="ARBA00022538"/>
    </source>
</evidence>
<dbReference type="Pfam" id="PF02705">
    <property type="entry name" value="K_trans"/>
    <property type="match status" value="1"/>
</dbReference>
<dbReference type="GO" id="GO:0016020">
    <property type="term" value="C:membrane"/>
    <property type="evidence" value="ECO:0007669"/>
    <property type="project" value="UniProtKB-SubCell"/>
</dbReference>
<dbReference type="Pfam" id="PF22776">
    <property type="entry name" value="K_trans_C"/>
    <property type="match status" value="1"/>
</dbReference>
<feature type="transmembrane region" description="Helical" evidence="11">
    <location>
        <begin position="191"/>
        <end position="214"/>
    </location>
</feature>
<evidence type="ECO:0000256" key="10">
    <source>
        <dbReference type="ARBA" id="ARBA00023136"/>
    </source>
</evidence>
<dbReference type="PANTHER" id="PTHR30540">
    <property type="entry name" value="OSMOTIC STRESS POTASSIUM TRANSPORTER"/>
    <property type="match status" value="1"/>
</dbReference>
<dbReference type="InterPro" id="IPR053951">
    <property type="entry name" value="K_trans_N"/>
</dbReference>
<accession>A0A6J7ES51</accession>
<dbReference type="InterPro" id="IPR053952">
    <property type="entry name" value="K_trans_C"/>
</dbReference>
<keyword evidence="4" id="KW-1003">Cell membrane</keyword>
<evidence type="ECO:0000256" key="4">
    <source>
        <dbReference type="ARBA" id="ARBA00022475"/>
    </source>
</evidence>